<dbReference type="STRING" id="1675527.AIOL_003705"/>
<gene>
    <name evidence="2" type="ORF">AIOL_003705</name>
</gene>
<comment type="caution">
    <text evidence="2">The sequence shown here is derived from an EMBL/GenBank/DDBJ whole genome shotgun (WGS) entry which is preliminary data.</text>
</comment>
<keyword evidence="3" id="KW-1185">Reference proteome</keyword>
<dbReference type="GO" id="GO:0002949">
    <property type="term" value="P:tRNA threonylcarbamoyladenosine modification"/>
    <property type="evidence" value="ECO:0007669"/>
    <property type="project" value="InterPro"/>
</dbReference>
<dbReference type="PANTHER" id="PTHR11735:SF11">
    <property type="entry name" value="TRNA THREONYLCARBAMOYLADENOSINE BIOSYNTHESIS PROTEIN TSAB"/>
    <property type="match status" value="1"/>
</dbReference>
<accession>A0A0J9E7N4</accession>
<organism evidence="2 3">
    <name type="scientific">Candidatus Rhodobacter oscarellae</name>
    <dbReference type="NCBI Taxonomy" id="1675527"/>
    <lineage>
        <taxon>Bacteria</taxon>
        <taxon>Pseudomonadati</taxon>
        <taxon>Pseudomonadota</taxon>
        <taxon>Alphaproteobacteria</taxon>
        <taxon>Rhodobacterales</taxon>
        <taxon>Rhodobacter group</taxon>
        <taxon>Rhodobacter</taxon>
    </lineage>
</organism>
<dbReference type="CDD" id="cd24032">
    <property type="entry name" value="ASKHA_NBD_TsaB"/>
    <property type="match status" value="1"/>
</dbReference>
<protein>
    <submittedName>
        <fullName evidence="2">TsaB protein</fullName>
    </submittedName>
</protein>
<dbReference type="EMBL" id="LFTY01000002">
    <property type="protein sequence ID" value="KMW58726.1"/>
    <property type="molecule type" value="Genomic_DNA"/>
</dbReference>
<dbReference type="Pfam" id="PF00814">
    <property type="entry name" value="TsaD"/>
    <property type="match status" value="1"/>
</dbReference>
<sequence length="214" mass="21888">MITLGFDTSGPWCGAALIVDGDCPAARYEDMTKGQAERLMPMLQEVLAEAGAAWGDLDRIGVGIGPGNFTGVRISVSAARGLALGLGVPAMGVTLLEALAYGTEGPVLACLDARRGQGYFQRFGYGTAEPFLGSLDDLEPEPGLKCIGSLGAEAAAHLGAAHAPALYAPGSAIARIAARRSAAAPERPAPLYLRAADAAPPREAPPVILPETLP</sequence>
<evidence type="ECO:0000313" key="2">
    <source>
        <dbReference type="EMBL" id="KMW58726.1"/>
    </source>
</evidence>
<dbReference type="InterPro" id="IPR043129">
    <property type="entry name" value="ATPase_NBD"/>
</dbReference>
<dbReference type="PATRIC" id="fig|1675527.3.peg.3880"/>
<dbReference type="InterPro" id="IPR022496">
    <property type="entry name" value="T6A_TsaB"/>
</dbReference>
<evidence type="ECO:0000259" key="1">
    <source>
        <dbReference type="Pfam" id="PF00814"/>
    </source>
</evidence>
<dbReference type="PANTHER" id="PTHR11735">
    <property type="entry name" value="TRNA N6-ADENOSINE THREONYLCARBAMOYLTRANSFERASE"/>
    <property type="match status" value="1"/>
</dbReference>
<name>A0A0J9E7N4_9RHOB</name>
<evidence type="ECO:0000313" key="3">
    <source>
        <dbReference type="Proteomes" id="UP000037178"/>
    </source>
</evidence>
<dbReference type="OrthoDB" id="9809995at2"/>
<reference evidence="2 3" key="1">
    <citation type="submission" date="2015-06" db="EMBL/GenBank/DDBJ databases">
        <title>Draft genome sequence of an Alphaproteobacteria species associated to the Mediterranean sponge Oscarella lobularis.</title>
        <authorList>
            <person name="Jourda C."/>
            <person name="Santini S."/>
            <person name="Claverie J.-M."/>
        </authorList>
    </citation>
    <scope>NUCLEOTIDE SEQUENCE [LARGE SCALE GENOMIC DNA]</scope>
    <source>
        <strain evidence="2">IGS</strain>
    </source>
</reference>
<dbReference type="NCBIfam" id="TIGR03725">
    <property type="entry name" value="T6A_YeaZ"/>
    <property type="match status" value="1"/>
</dbReference>
<dbReference type="Proteomes" id="UP000037178">
    <property type="component" value="Unassembled WGS sequence"/>
</dbReference>
<dbReference type="RefSeq" id="WP_049644304.1">
    <property type="nucleotide sequence ID" value="NZ_LFTY01000002.1"/>
</dbReference>
<proteinExistence type="predicted"/>
<dbReference type="AlphaFoldDB" id="A0A0J9E7N4"/>
<dbReference type="GO" id="GO:0005829">
    <property type="term" value="C:cytosol"/>
    <property type="evidence" value="ECO:0007669"/>
    <property type="project" value="TreeGrafter"/>
</dbReference>
<feature type="domain" description="Gcp-like" evidence="1">
    <location>
        <begin position="34"/>
        <end position="123"/>
    </location>
</feature>
<dbReference type="Gene3D" id="3.30.420.40">
    <property type="match status" value="1"/>
</dbReference>
<dbReference type="InterPro" id="IPR000905">
    <property type="entry name" value="Gcp-like_dom"/>
</dbReference>
<dbReference type="SUPFAM" id="SSF53067">
    <property type="entry name" value="Actin-like ATPase domain"/>
    <property type="match status" value="1"/>
</dbReference>